<keyword evidence="3 6" id="KW-0547">Nucleotide-binding</keyword>
<feature type="region of interest" description="Disordered" evidence="7">
    <location>
        <begin position="376"/>
        <end position="402"/>
    </location>
</feature>
<keyword evidence="4 10" id="KW-0418">Kinase</keyword>
<dbReference type="Pfam" id="PF11611">
    <property type="entry name" value="DUF4352"/>
    <property type="match status" value="1"/>
</dbReference>
<evidence type="ECO:0000313" key="11">
    <source>
        <dbReference type="Proteomes" id="UP001589608"/>
    </source>
</evidence>
<dbReference type="InterPro" id="IPR029051">
    <property type="entry name" value="DUF4352"/>
</dbReference>
<comment type="caution">
    <text evidence="10">The sequence shown here is derived from an EMBL/GenBank/DDBJ whole genome shotgun (WGS) entry which is preliminary data.</text>
</comment>
<evidence type="ECO:0000256" key="4">
    <source>
        <dbReference type="ARBA" id="ARBA00022777"/>
    </source>
</evidence>
<accession>A0ABV5MCI9</accession>
<evidence type="ECO:0000259" key="9">
    <source>
        <dbReference type="PROSITE" id="PS50011"/>
    </source>
</evidence>
<dbReference type="RefSeq" id="WP_223092282.1">
    <property type="nucleotide sequence ID" value="NZ_CP061913.1"/>
</dbReference>
<dbReference type="Gene3D" id="3.30.200.20">
    <property type="entry name" value="Phosphorylase Kinase, domain 1"/>
    <property type="match status" value="1"/>
</dbReference>
<organism evidence="10 11">
    <name type="scientific">Dactylosporangium vinaceum</name>
    <dbReference type="NCBI Taxonomy" id="53362"/>
    <lineage>
        <taxon>Bacteria</taxon>
        <taxon>Bacillati</taxon>
        <taxon>Actinomycetota</taxon>
        <taxon>Actinomycetes</taxon>
        <taxon>Micromonosporales</taxon>
        <taxon>Micromonosporaceae</taxon>
        <taxon>Dactylosporangium</taxon>
    </lineage>
</organism>
<evidence type="ECO:0000256" key="7">
    <source>
        <dbReference type="SAM" id="MobiDB-lite"/>
    </source>
</evidence>
<dbReference type="CDD" id="cd14014">
    <property type="entry name" value="STKc_PknB_like"/>
    <property type="match status" value="1"/>
</dbReference>
<keyword evidence="5 6" id="KW-0067">ATP-binding</keyword>
<sequence length="525" mass="54332">MGDSPAPLRDGDPATVGSYRLLGVLGVGGMGTVYLATGAGSRQVALKVINPAFYGDPMFRHRFAAEAAAASRVAGFCTARVLDVALDGAVPHIVTEYVQGPSLHDYATAHGPLAGQVEAVAVGVAAALTAIHAVGLVHADLSPRNVLLSPFGPKVIDFGVARLLGHTAAHGPTFGTPGWLAPEQVRGWPPSQASDVYAWGLLVAWAGTGQLPPGDLAGLDPATAAMVRRCLDPDPQRRPTARQVLLALVGQDDPAAAQVAATVRGSAPAARPRSRRGATAAFAKGAAPVSPPTRPVTAVSTGYPGLAAHGGYPGLEGHDGPAPRTGRGFRPPLPVAPPPPRRRPRRAGRGIATGLALIALLAVLLVALSLAQKAGRGELGSPAPTPASPTPSPTPKRSPVAQDGKLRFTLAGFSCGRKELGDWPLTRKPDGQYCLAQLKVENTGDSKARIWVGYQKLRDSAGKEYGPDELAWVWYADARPLFNEIAPDTAVTGTLVFDVPEGLQFTELRVKSGLVGGDSSAIRLP</sequence>
<keyword evidence="8" id="KW-1133">Transmembrane helix</keyword>
<dbReference type="Pfam" id="PF00069">
    <property type="entry name" value="Pkinase"/>
    <property type="match status" value="1"/>
</dbReference>
<dbReference type="PANTHER" id="PTHR43289">
    <property type="entry name" value="MITOGEN-ACTIVATED PROTEIN KINASE KINASE KINASE 20-RELATED"/>
    <property type="match status" value="1"/>
</dbReference>
<evidence type="ECO:0000313" key="10">
    <source>
        <dbReference type="EMBL" id="MFB9446571.1"/>
    </source>
</evidence>
<reference evidence="10 11" key="1">
    <citation type="submission" date="2024-09" db="EMBL/GenBank/DDBJ databases">
        <authorList>
            <person name="Sun Q."/>
            <person name="Mori K."/>
        </authorList>
    </citation>
    <scope>NUCLEOTIDE SEQUENCE [LARGE SCALE GENOMIC DNA]</scope>
    <source>
        <strain evidence="10 11">JCM 3307</strain>
    </source>
</reference>
<protein>
    <submittedName>
        <fullName evidence="10">Serine/threonine-protein kinase</fullName>
    </submittedName>
</protein>
<dbReference type="InterPro" id="IPR000719">
    <property type="entry name" value="Prot_kinase_dom"/>
</dbReference>
<feature type="binding site" evidence="6">
    <location>
        <position position="47"/>
    </location>
    <ligand>
        <name>ATP</name>
        <dbReference type="ChEBI" id="CHEBI:30616"/>
    </ligand>
</feature>
<evidence type="ECO:0000256" key="3">
    <source>
        <dbReference type="ARBA" id="ARBA00022741"/>
    </source>
</evidence>
<feature type="transmembrane region" description="Helical" evidence="8">
    <location>
        <begin position="351"/>
        <end position="371"/>
    </location>
</feature>
<dbReference type="SUPFAM" id="SSF56112">
    <property type="entry name" value="Protein kinase-like (PK-like)"/>
    <property type="match status" value="1"/>
</dbReference>
<name>A0ABV5MCI9_9ACTN</name>
<dbReference type="InterPro" id="IPR017441">
    <property type="entry name" value="Protein_kinase_ATP_BS"/>
</dbReference>
<dbReference type="Proteomes" id="UP001589608">
    <property type="component" value="Unassembled WGS sequence"/>
</dbReference>
<dbReference type="InterPro" id="IPR011009">
    <property type="entry name" value="Kinase-like_dom_sf"/>
</dbReference>
<keyword evidence="8" id="KW-0812">Transmembrane</keyword>
<gene>
    <name evidence="10" type="ORF">ACFFTR_26080</name>
</gene>
<dbReference type="InterPro" id="IPR029050">
    <property type="entry name" value="Immunoprotect_excell_Ig-like"/>
</dbReference>
<keyword evidence="8" id="KW-0472">Membrane</keyword>
<feature type="compositionally biased region" description="Low complexity" evidence="7">
    <location>
        <begin position="264"/>
        <end position="287"/>
    </location>
</feature>
<evidence type="ECO:0000256" key="5">
    <source>
        <dbReference type="ARBA" id="ARBA00022840"/>
    </source>
</evidence>
<dbReference type="PANTHER" id="PTHR43289:SF34">
    <property type="entry name" value="SERINE_THREONINE-PROTEIN KINASE YBDM-RELATED"/>
    <property type="match status" value="1"/>
</dbReference>
<dbReference type="Gene3D" id="2.60.40.1240">
    <property type="match status" value="1"/>
</dbReference>
<dbReference type="PROSITE" id="PS00107">
    <property type="entry name" value="PROTEIN_KINASE_ATP"/>
    <property type="match status" value="1"/>
</dbReference>
<evidence type="ECO:0000256" key="6">
    <source>
        <dbReference type="PROSITE-ProRule" id="PRU10141"/>
    </source>
</evidence>
<dbReference type="PROSITE" id="PS50011">
    <property type="entry name" value="PROTEIN_KINASE_DOM"/>
    <property type="match status" value="1"/>
</dbReference>
<dbReference type="PROSITE" id="PS00109">
    <property type="entry name" value="PROTEIN_KINASE_TYR"/>
    <property type="match status" value="1"/>
</dbReference>
<keyword evidence="1" id="KW-0808">Transferase</keyword>
<dbReference type="Gene3D" id="1.10.510.10">
    <property type="entry name" value="Transferase(Phosphotransferase) domain 1"/>
    <property type="match status" value="1"/>
</dbReference>
<feature type="region of interest" description="Disordered" evidence="7">
    <location>
        <begin position="311"/>
        <end position="347"/>
    </location>
</feature>
<evidence type="ECO:0000256" key="8">
    <source>
        <dbReference type="SAM" id="Phobius"/>
    </source>
</evidence>
<proteinExistence type="predicted"/>
<feature type="domain" description="Protein kinase" evidence="9">
    <location>
        <begin position="19"/>
        <end position="256"/>
    </location>
</feature>
<feature type="compositionally biased region" description="Pro residues" evidence="7">
    <location>
        <begin position="383"/>
        <end position="396"/>
    </location>
</feature>
<keyword evidence="2" id="KW-0732">Signal</keyword>
<evidence type="ECO:0000256" key="1">
    <source>
        <dbReference type="ARBA" id="ARBA00022679"/>
    </source>
</evidence>
<keyword evidence="11" id="KW-1185">Reference proteome</keyword>
<dbReference type="GO" id="GO:0016301">
    <property type="term" value="F:kinase activity"/>
    <property type="evidence" value="ECO:0007669"/>
    <property type="project" value="UniProtKB-KW"/>
</dbReference>
<evidence type="ECO:0000256" key="2">
    <source>
        <dbReference type="ARBA" id="ARBA00022729"/>
    </source>
</evidence>
<feature type="transmembrane region" description="Helical" evidence="8">
    <location>
        <begin position="20"/>
        <end position="37"/>
    </location>
</feature>
<feature type="region of interest" description="Disordered" evidence="7">
    <location>
        <begin position="264"/>
        <end position="297"/>
    </location>
</feature>
<dbReference type="EMBL" id="JBHMCA010000047">
    <property type="protein sequence ID" value="MFB9446571.1"/>
    <property type="molecule type" value="Genomic_DNA"/>
</dbReference>
<dbReference type="InterPro" id="IPR008266">
    <property type="entry name" value="Tyr_kinase_AS"/>
</dbReference>